<feature type="compositionally biased region" description="Acidic residues" evidence="1">
    <location>
        <begin position="495"/>
        <end position="507"/>
    </location>
</feature>
<dbReference type="EMBL" id="JAPDMZ010000043">
    <property type="protein sequence ID" value="KAK0553995.1"/>
    <property type="molecule type" value="Genomic_DNA"/>
</dbReference>
<feature type="region of interest" description="Disordered" evidence="1">
    <location>
        <begin position="178"/>
        <end position="215"/>
    </location>
</feature>
<protein>
    <submittedName>
        <fullName evidence="3">Uncharacterized protein</fullName>
    </submittedName>
</protein>
<keyword evidence="2" id="KW-0812">Transmembrane</keyword>
<accession>A0AAN6JS97</accession>
<feature type="compositionally biased region" description="Acidic residues" evidence="1">
    <location>
        <begin position="134"/>
        <end position="145"/>
    </location>
</feature>
<feature type="region of interest" description="Disordered" evidence="1">
    <location>
        <begin position="117"/>
        <end position="145"/>
    </location>
</feature>
<keyword evidence="2" id="KW-0472">Membrane</keyword>
<feature type="region of interest" description="Disordered" evidence="1">
    <location>
        <begin position="417"/>
        <end position="507"/>
    </location>
</feature>
<organism evidence="3 4">
    <name type="scientific">Tilletia horrida</name>
    <dbReference type="NCBI Taxonomy" id="155126"/>
    <lineage>
        <taxon>Eukaryota</taxon>
        <taxon>Fungi</taxon>
        <taxon>Dikarya</taxon>
        <taxon>Basidiomycota</taxon>
        <taxon>Ustilaginomycotina</taxon>
        <taxon>Exobasidiomycetes</taxon>
        <taxon>Tilletiales</taxon>
        <taxon>Tilletiaceae</taxon>
        <taxon>Tilletia</taxon>
    </lineage>
</organism>
<evidence type="ECO:0000256" key="1">
    <source>
        <dbReference type="SAM" id="MobiDB-lite"/>
    </source>
</evidence>
<evidence type="ECO:0000313" key="4">
    <source>
        <dbReference type="Proteomes" id="UP001176517"/>
    </source>
</evidence>
<reference evidence="3" key="1">
    <citation type="journal article" date="2023" name="PhytoFront">
        <title>Draft Genome Resources of Seven Strains of Tilletia horrida, Causal Agent of Kernel Smut of Rice.</title>
        <authorList>
            <person name="Khanal S."/>
            <person name="Antony Babu S."/>
            <person name="Zhou X.G."/>
        </authorList>
    </citation>
    <scope>NUCLEOTIDE SEQUENCE</scope>
    <source>
        <strain evidence="3">TX6</strain>
    </source>
</reference>
<evidence type="ECO:0000256" key="2">
    <source>
        <dbReference type="SAM" id="Phobius"/>
    </source>
</evidence>
<dbReference type="Proteomes" id="UP001176517">
    <property type="component" value="Unassembled WGS sequence"/>
</dbReference>
<feature type="region of interest" description="Disordered" evidence="1">
    <location>
        <begin position="232"/>
        <end position="372"/>
    </location>
</feature>
<proteinExistence type="predicted"/>
<feature type="compositionally biased region" description="Low complexity" evidence="1">
    <location>
        <begin position="316"/>
        <end position="336"/>
    </location>
</feature>
<feature type="compositionally biased region" description="Basic and acidic residues" evidence="1">
    <location>
        <begin position="468"/>
        <end position="481"/>
    </location>
</feature>
<name>A0AAN6JS97_9BASI</name>
<keyword evidence="4" id="KW-1185">Reference proteome</keyword>
<feature type="compositionally biased region" description="Polar residues" evidence="1">
    <location>
        <begin position="255"/>
        <end position="288"/>
    </location>
</feature>
<sequence length="507" mass="53681">MARTRSGSVGQFILTRSVEGCALEACHFQPIARLLPRSLADEAVAACRRCRSEANSSSQRVLRQGSNGYAHAVHLSKSCLASLVGLVLLIVTILNPLTTIHLIEGQLAKVHMLLSGEQEAEDDDQDRSCGGGDGLEDEEGMDEEEREIARAAARYQLAIESERIRIFGPAAGHGFGVASSPTSMVSRAESHSPARPPHVGGGASTSAVNPYLHHRPGAPSLGLGLSLGADPTIGTQPIVLTEVPTQPSWRKRRMSQGQSEPETTLGQTVISQQPPFRANESQSAGSSKGSRRAESSGLCESTEERTVPRPAPSPYSVPSSPTSVASSESRQSAREAIPSPDPEDFPTQAPLSPTTTLAHVPNSPTSTADLLHLYGPPLSPSFGPLDDAEDLARVALGTAASRSAMLASERALDRLFQASQLGPEDPDELDLDAPQKGTDLSSSSSSPTSKRRRLPWQCPLQTLSARARAREAALGRHERSRSANSRGSSVHEAEAEADDGDTDVDSD</sequence>
<gene>
    <name evidence="3" type="ORF">OC846_002280</name>
</gene>
<keyword evidence="2" id="KW-1133">Transmembrane helix</keyword>
<feature type="compositionally biased region" description="Polar residues" evidence="1">
    <location>
        <begin position="349"/>
        <end position="368"/>
    </location>
</feature>
<feature type="transmembrane region" description="Helical" evidence="2">
    <location>
        <begin position="80"/>
        <end position="103"/>
    </location>
</feature>
<evidence type="ECO:0000313" key="3">
    <source>
        <dbReference type="EMBL" id="KAK0553995.1"/>
    </source>
</evidence>
<comment type="caution">
    <text evidence="3">The sequence shown here is derived from an EMBL/GenBank/DDBJ whole genome shotgun (WGS) entry which is preliminary data.</text>
</comment>
<dbReference type="AlphaFoldDB" id="A0AAN6JS97"/>